<dbReference type="SUPFAM" id="SSF55073">
    <property type="entry name" value="Nucleotide cyclase"/>
    <property type="match status" value="1"/>
</dbReference>
<dbReference type="SMART" id="SM00052">
    <property type="entry name" value="EAL"/>
    <property type="match status" value="1"/>
</dbReference>
<dbReference type="SMART" id="SM00267">
    <property type="entry name" value="GGDEF"/>
    <property type="match status" value="1"/>
</dbReference>
<dbReference type="PANTHER" id="PTHR33121">
    <property type="entry name" value="CYCLIC DI-GMP PHOSPHODIESTERASE PDEF"/>
    <property type="match status" value="1"/>
</dbReference>
<evidence type="ECO:0000313" key="2">
    <source>
        <dbReference type="Proteomes" id="UP000005615"/>
    </source>
</evidence>
<proteinExistence type="predicted"/>
<keyword evidence="2" id="KW-1185">Reference proteome</keyword>
<dbReference type="eggNOG" id="COG5001">
    <property type="taxonomic scope" value="Bacteria"/>
</dbReference>
<dbReference type="InterPro" id="IPR001633">
    <property type="entry name" value="EAL_dom"/>
</dbReference>
<dbReference type="GO" id="GO:0071111">
    <property type="term" value="F:cyclic-guanylate-specific phosphodiesterase activity"/>
    <property type="evidence" value="ECO:0007669"/>
    <property type="project" value="InterPro"/>
</dbReference>
<dbReference type="Gene3D" id="3.30.70.270">
    <property type="match status" value="1"/>
</dbReference>
<dbReference type="CDD" id="cd01949">
    <property type="entry name" value="GGDEF"/>
    <property type="match status" value="1"/>
</dbReference>
<reference evidence="1 2" key="1">
    <citation type="journal article" date="2011" name="J. Bacteriol.">
        <title>Genome sequence of strain IMCC3088, a proteorhodopsin-containing marine bacterium belonging to the OM60/NOR5 clade.</title>
        <authorList>
            <person name="Jang Y."/>
            <person name="Oh H.M."/>
            <person name="Kang I."/>
            <person name="Lee K."/>
            <person name="Yang S.J."/>
            <person name="Cho J.C."/>
        </authorList>
    </citation>
    <scope>NUCLEOTIDE SEQUENCE [LARGE SCALE GENOMIC DNA]</scope>
    <source>
        <strain evidence="1 2">IMCC3088</strain>
    </source>
</reference>
<comment type="caution">
    <text evidence="1">The sequence shown here is derived from an EMBL/GenBank/DDBJ whole genome shotgun (WGS) entry which is preliminary data.</text>
</comment>
<dbReference type="OrthoDB" id="9812358at2"/>
<dbReference type="Pfam" id="PF00990">
    <property type="entry name" value="GGDEF"/>
    <property type="match status" value="1"/>
</dbReference>
<sequence>MQPFQLISIQHELAMAIGQDRKLEELLGQFSKTATRRLGLAGVSWYLYDTLLANDGEEDVDDNNLSHFFSLPHVANPVAANPSDEPSKTWQQGGFWIYQLKLPKAGYLLLVRKSKPISDAVIAALLPIAEKLAQSIVGCVEHEALLRSNRLLTEARQRLNHQLQHDDLTGTLNRHGLMAQLDQCTQRQTASFGALLFLDLDRFKWVNDSFGHHVGDDLLCSITQLLQLLTGDKGLIARLSGDEFVILLNSTHTDRKEAESIALELGHRINERLISPMKAGRHQFQISASIGVRVFNAQETDYALILRDADIAMYQSKAHRNNRTVLYRPEMSEALDQKLDKERELRSAILQGRGFKMMYQAQVNEQGNISGAEALIRWDHPAEGQLLPDRFISLAEDIGIMRELGAWIVKQVLADFKVAMNCGLPPSFERISINISPNQLEQRNFVEWLTDTLQRFDVPAERVCLELTENGFVGNVEPIIQKIRRLTELGVHVAIDDFGKGYSSLRYLQELPIDIVKIDKAFIRGVDNDARAANLSKSILLLCHALNMKAVAEGIETQAEADALIAQGYQRLQGFLYSRPEPLEALIARYKS</sequence>
<dbReference type="InterPro" id="IPR050706">
    <property type="entry name" value="Cyclic-di-GMP_PDE-like"/>
</dbReference>
<name>F3KZ40_9GAMM</name>
<dbReference type="STRING" id="2518989.IMCC3088_106"/>
<dbReference type="SUPFAM" id="SSF141868">
    <property type="entry name" value="EAL domain-like"/>
    <property type="match status" value="1"/>
</dbReference>
<dbReference type="PROSITE" id="PS50883">
    <property type="entry name" value="EAL"/>
    <property type="match status" value="1"/>
</dbReference>
<dbReference type="CDD" id="cd01948">
    <property type="entry name" value="EAL"/>
    <property type="match status" value="1"/>
</dbReference>
<protein>
    <submittedName>
        <fullName evidence="1">Putative diguanylate cyclase/phosphodiesterase (GGDEF &amp; EAL domains) with PAS/PAC sensor(S)</fullName>
    </submittedName>
</protein>
<dbReference type="EMBL" id="AEIG01000010">
    <property type="protein sequence ID" value="EGG30655.1"/>
    <property type="molecule type" value="Genomic_DNA"/>
</dbReference>
<evidence type="ECO:0000313" key="1">
    <source>
        <dbReference type="EMBL" id="EGG30655.1"/>
    </source>
</evidence>
<dbReference type="InterPro" id="IPR000160">
    <property type="entry name" value="GGDEF_dom"/>
</dbReference>
<dbReference type="PROSITE" id="PS50887">
    <property type="entry name" value="GGDEF"/>
    <property type="match status" value="1"/>
</dbReference>
<dbReference type="NCBIfam" id="TIGR00254">
    <property type="entry name" value="GGDEF"/>
    <property type="match status" value="1"/>
</dbReference>
<dbReference type="InterPro" id="IPR029787">
    <property type="entry name" value="Nucleotide_cyclase"/>
</dbReference>
<gene>
    <name evidence="1" type="ORF">IMCC3088_106</name>
</gene>
<dbReference type="AlphaFoldDB" id="F3KZ40"/>
<organism evidence="1 2">
    <name type="scientific">Aequoribacter fuscus</name>
    <dbReference type="NCBI Taxonomy" id="2518989"/>
    <lineage>
        <taxon>Bacteria</taxon>
        <taxon>Pseudomonadati</taxon>
        <taxon>Pseudomonadota</taxon>
        <taxon>Gammaproteobacteria</taxon>
        <taxon>Cellvibrionales</taxon>
        <taxon>Halieaceae</taxon>
        <taxon>Aequoribacter</taxon>
    </lineage>
</organism>
<dbReference type="InterPro" id="IPR043128">
    <property type="entry name" value="Rev_trsase/Diguanyl_cyclase"/>
</dbReference>
<dbReference type="Proteomes" id="UP000005615">
    <property type="component" value="Unassembled WGS sequence"/>
</dbReference>
<accession>F3KZ40</accession>
<dbReference type="RefSeq" id="WP_009574657.1">
    <property type="nucleotide sequence ID" value="NZ_AEIG01000010.1"/>
</dbReference>
<dbReference type="Gene3D" id="3.20.20.450">
    <property type="entry name" value="EAL domain"/>
    <property type="match status" value="1"/>
</dbReference>
<dbReference type="PANTHER" id="PTHR33121:SF70">
    <property type="entry name" value="SIGNALING PROTEIN YKOW"/>
    <property type="match status" value="1"/>
</dbReference>
<dbReference type="Pfam" id="PF00563">
    <property type="entry name" value="EAL"/>
    <property type="match status" value="1"/>
</dbReference>
<dbReference type="InterPro" id="IPR035919">
    <property type="entry name" value="EAL_sf"/>
</dbReference>